<reference evidence="2 3" key="1">
    <citation type="journal article" date="2022" name="Nat. Ecol. Evol.">
        <title>A masculinizing supergene underlies an exaggerated male reproductive morph in a spider.</title>
        <authorList>
            <person name="Hendrickx F."/>
            <person name="De Corte Z."/>
            <person name="Sonet G."/>
            <person name="Van Belleghem S.M."/>
            <person name="Kostlbacher S."/>
            <person name="Vangestel C."/>
        </authorList>
    </citation>
    <scope>NUCLEOTIDE SEQUENCE [LARGE SCALE GENOMIC DNA]</scope>
    <source>
        <strain evidence="2">W744_W776</strain>
    </source>
</reference>
<dbReference type="Pfam" id="PF18701">
    <property type="entry name" value="DUF5641"/>
    <property type="match status" value="1"/>
</dbReference>
<dbReference type="EMBL" id="JAFNEN010000947">
    <property type="protein sequence ID" value="KAG8175858.1"/>
    <property type="molecule type" value="Genomic_DNA"/>
</dbReference>
<sequence length="196" mass="22622">MVGRLGAFNRLDKEYLEESLRENARLAHDELTTVLCEAENIVNLRPLTYLSEDVEDLQPLTPSLFLNGPRESSVPDLEDLYSTSMNKRYRYRQKLKENLRKRFRAEYLGQLKHYAWKICPTSLQIGQIVLVGNDQTKRLSWLLAKVLELYPGKDGNIRVARLKTAHGELLRPLQRLYPMEMTPDSSDGVQQVSESS</sequence>
<dbReference type="PANTHER" id="PTHR47331:SF1">
    <property type="entry name" value="GAG-LIKE PROTEIN"/>
    <property type="match status" value="1"/>
</dbReference>
<dbReference type="InterPro" id="IPR040676">
    <property type="entry name" value="DUF5641"/>
</dbReference>
<accession>A0AAV6TW76</accession>
<dbReference type="AlphaFoldDB" id="A0AAV6TW76"/>
<keyword evidence="3" id="KW-1185">Reference proteome</keyword>
<protein>
    <recommendedName>
        <fullName evidence="1">DUF5641 domain-containing protein</fullName>
    </recommendedName>
</protein>
<feature type="domain" description="DUF5641" evidence="1">
    <location>
        <begin position="87"/>
        <end position="178"/>
    </location>
</feature>
<organism evidence="2 3">
    <name type="scientific">Oedothorax gibbosus</name>
    <dbReference type="NCBI Taxonomy" id="931172"/>
    <lineage>
        <taxon>Eukaryota</taxon>
        <taxon>Metazoa</taxon>
        <taxon>Ecdysozoa</taxon>
        <taxon>Arthropoda</taxon>
        <taxon>Chelicerata</taxon>
        <taxon>Arachnida</taxon>
        <taxon>Araneae</taxon>
        <taxon>Araneomorphae</taxon>
        <taxon>Entelegynae</taxon>
        <taxon>Araneoidea</taxon>
        <taxon>Linyphiidae</taxon>
        <taxon>Erigoninae</taxon>
        <taxon>Oedothorax</taxon>
    </lineage>
</organism>
<proteinExistence type="predicted"/>
<dbReference type="Proteomes" id="UP000827092">
    <property type="component" value="Unassembled WGS sequence"/>
</dbReference>
<comment type="caution">
    <text evidence="2">The sequence shown here is derived from an EMBL/GenBank/DDBJ whole genome shotgun (WGS) entry which is preliminary data.</text>
</comment>
<name>A0AAV6TW76_9ARAC</name>
<evidence type="ECO:0000259" key="1">
    <source>
        <dbReference type="Pfam" id="PF18701"/>
    </source>
</evidence>
<gene>
    <name evidence="2" type="ORF">JTE90_003081</name>
</gene>
<evidence type="ECO:0000313" key="2">
    <source>
        <dbReference type="EMBL" id="KAG8175858.1"/>
    </source>
</evidence>
<evidence type="ECO:0000313" key="3">
    <source>
        <dbReference type="Proteomes" id="UP000827092"/>
    </source>
</evidence>
<dbReference type="PANTHER" id="PTHR47331">
    <property type="entry name" value="PHD-TYPE DOMAIN-CONTAINING PROTEIN"/>
    <property type="match status" value="1"/>
</dbReference>